<keyword evidence="3" id="KW-1185">Reference proteome</keyword>
<dbReference type="SUPFAM" id="SSF52833">
    <property type="entry name" value="Thioredoxin-like"/>
    <property type="match status" value="2"/>
</dbReference>
<dbReference type="InterPro" id="IPR011903">
    <property type="entry name" value="TON_0319-like"/>
</dbReference>
<dbReference type="NCBIfam" id="TIGR02187">
    <property type="entry name" value="PDO_seleno_TRX"/>
    <property type="match status" value="1"/>
</dbReference>
<sequence length="219" mass="23955">MALLHDKDRKIVREQLEEGLKRPVTMAFFSSKENCELCDVTGELVEEVAGLHPLLRVETYDLQADAARAAELGVDKAPAIVILGGEAAQDYGVRFYGIPSGYEFVTLLEALRMVGSDTVELQPATRSFLNELKQPMHLQVFVTPGCPYCPRAGVLAHRLAYASPLITADVVEVTEFPDLGERYEVMGVPRTVIDDVVHIEGAAPESMVVGKLREALMAA</sequence>
<name>A7NQ26_ROSCS</name>
<dbReference type="InterPro" id="IPR036249">
    <property type="entry name" value="Thioredoxin-like_sf"/>
</dbReference>
<dbReference type="Proteomes" id="UP000000263">
    <property type="component" value="Chromosome"/>
</dbReference>
<dbReference type="InterPro" id="IPR011767">
    <property type="entry name" value="GLR_AS"/>
</dbReference>
<dbReference type="KEGG" id="rca:Rcas_3623"/>
<evidence type="ECO:0000313" key="2">
    <source>
        <dbReference type="EMBL" id="ABU59672.1"/>
    </source>
</evidence>
<dbReference type="RefSeq" id="WP_012122095.1">
    <property type="nucleotide sequence ID" value="NC_009767.1"/>
</dbReference>
<feature type="domain" description="Thioredoxin-like fold" evidence="1">
    <location>
        <begin position="136"/>
        <end position="207"/>
    </location>
</feature>
<dbReference type="OrthoDB" id="9806179at2"/>
<dbReference type="STRING" id="383372.Rcas_3623"/>
<dbReference type="HOGENOM" id="CLU_082677_0_0_0"/>
<organism evidence="2 3">
    <name type="scientific">Roseiflexus castenholzii (strain DSM 13941 / HLO8)</name>
    <dbReference type="NCBI Taxonomy" id="383372"/>
    <lineage>
        <taxon>Bacteria</taxon>
        <taxon>Bacillati</taxon>
        <taxon>Chloroflexota</taxon>
        <taxon>Chloroflexia</taxon>
        <taxon>Chloroflexales</taxon>
        <taxon>Roseiflexineae</taxon>
        <taxon>Roseiflexaceae</taxon>
        <taxon>Roseiflexus</taxon>
    </lineage>
</organism>
<dbReference type="PANTHER" id="PTHR37170:SF1">
    <property type="entry name" value="GLUTAREDOXIN-LIKE PROTEIN"/>
    <property type="match status" value="1"/>
</dbReference>
<accession>A7NQ26</accession>
<dbReference type="EMBL" id="CP000804">
    <property type="protein sequence ID" value="ABU59672.1"/>
    <property type="molecule type" value="Genomic_DNA"/>
</dbReference>
<gene>
    <name evidence="2" type="ordered locus">Rcas_3623</name>
</gene>
<dbReference type="Gene3D" id="3.40.30.10">
    <property type="entry name" value="Glutaredoxin"/>
    <property type="match status" value="2"/>
</dbReference>
<dbReference type="eggNOG" id="COG3634">
    <property type="taxonomic scope" value="Bacteria"/>
</dbReference>
<evidence type="ECO:0000313" key="3">
    <source>
        <dbReference type="Proteomes" id="UP000000263"/>
    </source>
</evidence>
<dbReference type="CDD" id="cd02973">
    <property type="entry name" value="TRX_GRX_like"/>
    <property type="match status" value="1"/>
</dbReference>
<evidence type="ECO:0000259" key="1">
    <source>
        <dbReference type="Pfam" id="PF13192"/>
    </source>
</evidence>
<protein>
    <submittedName>
        <fullName evidence="2">Glutaredoxin-like domain protein</fullName>
    </submittedName>
</protein>
<dbReference type="InterPro" id="IPR012336">
    <property type="entry name" value="Thioredoxin-like_fold"/>
</dbReference>
<dbReference type="AlphaFoldDB" id="A7NQ26"/>
<reference evidence="2 3" key="1">
    <citation type="submission" date="2007-08" db="EMBL/GenBank/DDBJ databases">
        <title>Complete sequence of Roseiflexus castenholzii DSM 13941.</title>
        <authorList>
            <consortium name="US DOE Joint Genome Institute"/>
            <person name="Copeland A."/>
            <person name="Lucas S."/>
            <person name="Lapidus A."/>
            <person name="Barry K."/>
            <person name="Glavina del Rio T."/>
            <person name="Dalin E."/>
            <person name="Tice H."/>
            <person name="Pitluck S."/>
            <person name="Thompson L.S."/>
            <person name="Brettin T."/>
            <person name="Bruce D."/>
            <person name="Detter J.C."/>
            <person name="Han C."/>
            <person name="Tapia R."/>
            <person name="Schmutz J."/>
            <person name="Larimer F."/>
            <person name="Land M."/>
            <person name="Hauser L."/>
            <person name="Kyrpides N."/>
            <person name="Mikhailova N."/>
            <person name="Bryant D.A."/>
            <person name="Hanada S."/>
            <person name="Tsukatani Y."/>
            <person name="Richardson P."/>
        </authorList>
    </citation>
    <scope>NUCLEOTIDE SEQUENCE [LARGE SCALE GENOMIC DNA]</scope>
    <source>
        <strain evidence="3">DSM 13941 / HLO8</strain>
    </source>
</reference>
<dbReference type="Pfam" id="PF13192">
    <property type="entry name" value="Thioredoxin_3"/>
    <property type="match status" value="1"/>
</dbReference>
<dbReference type="PROSITE" id="PS00195">
    <property type="entry name" value="GLUTAREDOXIN_1"/>
    <property type="match status" value="1"/>
</dbReference>
<dbReference type="PANTHER" id="PTHR37170">
    <property type="entry name" value="GLUTAREDOXIN-RELATED"/>
    <property type="match status" value="1"/>
</dbReference>
<proteinExistence type="predicted"/>